<comment type="caution">
    <text evidence="2">The sequence shown here is derived from an EMBL/GenBank/DDBJ whole genome shotgun (WGS) entry which is preliminary data.</text>
</comment>
<reference evidence="2 3" key="1">
    <citation type="submission" date="2024-06" db="EMBL/GenBank/DDBJ databases">
        <authorList>
            <person name="Steensen K."/>
            <person name="Seneca J."/>
            <person name="Bartlau N."/>
            <person name="Yu A.X."/>
            <person name="Polz M.F."/>
        </authorList>
    </citation>
    <scope>NUCLEOTIDE SEQUENCE [LARGE SCALE GENOMIC DNA]</scope>
    <source>
        <strain evidence="2 3">FF146</strain>
    </source>
</reference>
<protein>
    <submittedName>
        <fullName evidence="2">YnhF family membrane protein</fullName>
    </submittedName>
</protein>
<organism evidence="2 3">
    <name type="scientific">Vibrio cortegadensis</name>
    <dbReference type="NCBI Taxonomy" id="1328770"/>
    <lineage>
        <taxon>Bacteria</taxon>
        <taxon>Pseudomonadati</taxon>
        <taxon>Pseudomonadota</taxon>
        <taxon>Gammaproteobacteria</taxon>
        <taxon>Vibrionales</taxon>
        <taxon>Vibrionaceae</taxon>
        <taxon>Vibrio</taxon>
    </lineage>
</organism>
<dbReference type="EMBL" id="JBGOOT010000001">
    <property type="protein sequence ID" value="MEZ8193759.1"/>
    <property type="molecule type" value="Genomic_DNA"/>
</dbReference>
<dbReference type="Proteomes" id="UP001569153">
    <property type="component" value="Unassembled WGS sequence"/>
</dbReference>
<dbReference type="InterPro" id="IPR047743">
    <property type="entry name" value="YnhF-like"/>
</dbReference>
<keyword evidence="1" id="KW-1133">Transmembrane helix</keyword>
<evidence type="ECO:0000313" key="3">
    <source>
        <dbReference type="Proteomes" id="UP001569153"/>
    </source>
</evidence>
<sequence length="29" mass="3131">MEQDLKSALFITAAIYSILIAFGMVAILS</sequence>
<keyword evidence="1" id="KW-0812">Transmembrane</keyword>
<feature type="transmembrane region" description="Helical" evidence="1">
    <location>
        <begin position="7"/>
        <end position="28"/>
    </location>
</feature>
<name>A0ABV4M3F4_9VIBR</name>
<gene>
    <name evidence="2" type="ORF">ACED38_02555</name>
</gene>
<evidence type="ECO:0000313" key="2">
    <source>
        <dbReference type="EMBL" id="MEZ8193759.1"/>
    </source>
</evidence>
<accession>A0ABV4M3F4</accession>
<dbReference type="NCBIfam" id="NF033411">
    <property type="entry name" value="small_mem_YnhF"/>
    <property type="match status" value="1"/>
</dbReference>
<keyword evidence="3" id="KW-1185">Reference proteome</keyword>
<keyword evidence="1" id="KW-0472">Membrane</keyword>
<proteinExistence type="predicted"/>
<dbReference type="RefSeq" id="WP_017053912.1">
    <property type="nucleotide sequence ID" value="NZ_AP025472.1"/>
</dbReference>
<evidence type="ECO:0000256" key="1">
    <source>
        <dbReference type="SAM" id="Phobius"/>
    </source>
</evidence>